<organism evidence="1 2">
    <name type="scientific">Candidatus Entotheonella gemina</name>
    <dbReference type="NCBI Taxonomy" id="1429439"/>
    <lineage>
        <taxon>Bacteria</taxon>
        <taxon>Pseudomonadati</taxon>
        <taxon>Nitrospinota/Tectimicrobiota group</taxon>
        <taxon>Candidatus Tectimicrobiota</taxon>
        <taxon>Candidatus Entotheonellia</taxon>
        <taxon>Candidatus Entotheonellales</taxon>
        <taxon>Candidatus Entotheonellaceae</taxon>
        <taxon>Candidatus Entotheonella</taxon>
    </lineage>
</organism>
<keyword evidence="2" id="KW-1185">Reference proteome</keyword>
<evidence type="ECO:0000313" key="2">
    <source>
        <dbReference type="Proteomes" id="UP000019140"/>
    </source>
</evidence>
<protein>
    <submittedName>
        <fullName evidence="1">Uncharacterized protein</fullName>
    </submittedName>
</protein>
<dbReference type="HOGENOM" id="CLU_2786134_0_0_7"/>
<gene>
    <name evidence="1" type="ORF">ETSY2_41960</name>
</gene>
<dbReference type="Proteomes" id="UP000019140">
    <property type="component" value="Unassembled WGS sequence"/>
</dbReference>
<accession>W4LNG5</accession>
<dbReference type="AlphaFoldDB" id="W4LNG5"/>
<reference evidence="1 2" key="1">
    <citation type="journal article" date="2014" name="Nature">
        <title>An environmental bacterial taxon with a large and distinct metabolic repertoire.</title>
        <authorList>
            <person name="Wilson M.C."/>
            <person name="Mori T."/>
            <person name="Ruckert C."/>
            <person name="Uria A.R."/>
            <person name="Helf M.J."/>
            <person name="Takada K."/>
            <person name="Gernert C."/>
            <person name="Steffens U.A."/>
            <person name="Heycke N."/>
            <person name="Schmitt S."/>
            <person name="Rinke C."/>
            <person name="Helfrich E.J."/>
            <person name="Brachmann A.O."/>
            <person name="Gurgui C."/>
            <person name="Wakimoto T."/>
            <person name="Kracht M."/>
            <person name="Crusemann M."/>
            <person name="Hentschel U."/>
            <person name="Abe I."/>
            <person name="Matsunaga S."/>
            <person name="Kalinowski J."/>
            <person name="Takeyama H."/>
            <person name="Piel J."/>
        </authorList>
    </citation>
    <scope>NUCLEOTIDE SEQUENCE [LARGE SCALE GENOMIC DNA]</scope>
    <source>
        <strain evidence="2">TSY2</strain>
    </source>
</reference>
<sequence>MHIHICEGASVDLLISRIVAIEIVLIRRMVSLHQKDFINMFTHQKSQMLCSSRVASAVAPELKLECYS</sequence>
<comment type="caution">
    <text evidence="1">The sequence shown here is derived from an EMBL/GenBank/DDBJ whole genome shotgun (WGS) entry which is preliminary data.</text>
</comment>
<evidence type="ECO:0000313" key="1">
    <source>
        <dbReference type="EMBL" id="ETW98916.1"/>
    </source>
</evidence>
<dbReference type="EMBL" id="AZHX01001895">
    <property type="protein sequence ID" value="ETW98916.1"/>
    <property type="molecule type" value="Genomic_DNA"/>
</dbReference>
<name>W4LNG5_9BACT</name>
<proteinExistence type="predicted"/>